<feature type="transmembrane region" description="Helical" evidence="5">
    <location>
        <begin position="756"/>
        <end position="775"/>
    </location>
</feature>
<evidence type="ECO:0000313" key="8">
    <source>
        <dbReference type="Proteomes" id="UP000692954"/>
    </source>
</evidence>
<dbReference type="Proteomes" id="UP000692954">
    <property type="component" value="Unassembled WGS sequence"/>
</dbReference>
<dbReference type="PANTHER" id="PTHR38934">
    <property type="entry name" value="HYPHALLY REGULATED CELL WALL PROTEIN 1"/>
    <property type="match status" value="1"/>
</dbReference>
<name>A0A8S1RAN8_9CILI</name>
<dbReference type="EMBL" id="CAJJDN010000149">
    <property type="protein sequence ID" value="CAD8124129.1"/>
    <property type="molecule type" value="Genomic_DNA"/>
</dbReference>
<evidence type="ECO:0000256" key="4">
    <source>
        <dbReference type="SAM" id="MobiDB-lite"/>
    </source>
</evidence>
<dbReference type="Pfam" id="PF13948">
    <property type="entry name" value="DUF4215"/>
    <property type="match status" value="4"/>
</dbReference>
<evidence type="ECO:0000256" key="3">
    <source>
        <dbReference type="ARBA" id="ARBA00023157"/>
    </source>
</evidence>
<dbReference type="AlphaFoldDB" id="A0A8S1RAN8"/>
<feature type="signal peptide" evidence="6">
    <location>
        <begin position="1"/>
        <end position="21"/>
    </location>
</feature>
<dbReference type="OrthoDB" id="300641at2759"/>
<dbReference type="NCBIfam" id="TIGR02232">
    <property type="entry name" value="myxo_disulf_rpt"/>
    <property type="match status" value="3"/>
</dbReference>
<feature type="transmembrane region" description="Helical" evidence="5">
    <location>
        <begin position="567"/>
        <end position="589"/>
    </location>
</feature>
<feature type="transmembrane region" description="Helical" evidence="5">
    <location>
        <begin position="660"/>
        <end position="679"/>
    </location>
</feature>
<keyword evidence="5" id="KW-0812">Transmembrane</keyword>
<evidence type="ECO:0008006" key="9">
    <source>
        <dbReference type="Google" id="ProtNLM"/>
    </source>
</evidence>
<reference evidence="7" key="1">
    <citation type="submission" date="2021-01" db="EMBL/GenBank/DDBJ databases">
        <authorList>
            <consortium name="Genoscope - CEA"/>
            <person name="William W."/>
        </authorList>
    </citation>
    <scope>NUCLEOTIDE SEQUENCE</scope>
</reference>
<keyword evidence="5" id="KW-1133">Transmembrane helix</keyword>
<dbReference type="PANTHER" id="PTHR38934:SF6">
    <property type="entry name" value="CHROMOSOME UNDETERMINED SCAFFOLD_176, WHOLE GENOME SHOTGUN SEQUENCE"/>
    <property type="match status" value="1"/>
</dbReference>
<evidence type="ECO:0000313" key="7">
    <source>
        <dbReference type="EMBL" id="CAD8124129.1"/>
    </source>
</evidence>
<feature type="transmembrane region" description="Helical" evidence="5">
    <location>
        <begin position="499"/>
        <end position="521"/>
    </location>
</feature>
<evidence type="ECO:0000256" key="1">
    <source>
        <dbReference type="ARBA" id="ARBA00022729"/>
    </source>
</evidence>
<keyword evidence="2" id="KW-0677">Repeat</keyword>
<feature type="region of interest" description="Disordered" evidence="4">
    <location>
        <begin position="993"/>
        <end position="1025"/>
    </location>
</feature>
<sequence>MMDSFLSLSLLLLILSKCNQAQTIDYIKIKFLHKCDDGNIFTFDGCFNLQQLCQESCQVCLYGECLLYEENEKILCVSGECVMIQEVVNPLISSQKSSDIMFQNQNGQPICGDNKISGDEQCEDGNDIPFDGCFNCRYQCEELCLICIKGYCIQKDTRNYKSELFNIQFNITYEPSIINSSDDDKIPQILKCKNFVNNICIFCIEGYYLNSVTNQCKTHCGDYIVQGKEECDDGNQENHDGCSQCKLIKYNQCNQEGQNFCSVCEYGKCLKCIDGYLLQNYICTTQCGDGQVNAIENEECDNPDDKGCIHCKIHPSYICVGPTFSLCLTCEINCIQCQSLDYSLTCQKCIDGYYPIGKQCRPCDDNCVSCQGQSFLCTSCYRKDCDFCENYEGFYTDVENKVCITICGDGILIKQFEECDDGNLLDEDGCDSNCHLEGNKIDYSNLQILKSIKPYQYQFQMGNEQNKYTLDCYNANIKIDSYNSNQFQYTIESQEDLCIIQFTFFSTIYSYNVIHVIFYFYETKSRSLQQQENTIQFDIKPEEFIVKSDNQLQQANSISNAQESFGFIFLILIPISIITNLFDYLWAVLEILSWINNFYFLNVNYPFNVETFLLNSDWSNFFNFPTYQGLNQPDCDYYFKAPLRFQYKGINPLFFNNVQIPLMFIFSSIVVYLLITFLLKILRLKNQTQIEQKIIQSKKKFSIFKLNDNTQTQKLKNQEKIKSNKKKNFRNHKILDSLINLLCLVQKELKKKIKQTVSLCFLDITLAIMLQLNNAQHLNNFVVAINQIIAFFSISLILYYLYECFQTINIHKHLAENQFFKEKYYIYYENVNTNSSYGYKYKFVGLLRKIFYIFFMVYCYDTPLLQTLCCFLSSNLGLALILYENPYQTKFQFIFQFFSDLSLSSILFIIVLFAFNDQRQVSFIEDKKIILGWIIIAFVILALSVEIIVLFFQLILSFYSAFKLMKSLIMSIFKKKEENQNKIEQFQDRLENNQVPQQEQQEQQSEQQQEQSEQQSEQQEQEQELQDQMKFNINKSEIPNQQSEKNLDEMKLTKLKSQTIQLTLEKQTLNNICTMNDSHIQY</sequence>
<organism evidence="7 8">
    <name type="scientific">Paramecium sonneborni</name>
    <dbReference type="NCBI Taxonomy" id="65129"/>
    <lineage>
        <taxon>Eukaryota</taxon>
        <taxon>Sar</taxon>
        <taxon>Alveolata</taxon>
        <taxon>Ciliophora</taxon>
        <taxon>Intramacronucleata</taxon>
        <taxon>Oligohymenophorea</taxon>
        <taxon>Peniculida</taxon>
        <taxon>Parameciidae</taxon>
        <taxon>Paramecium</taxon>
    </lineage>
</organism>
<evidence type="ECO:0000256" key="5">
    <source>
        <dbReference type="SAM" id="Phobius"/>
    </source>
</evidence>
<keyword evidence="8" id="KW-1185">Reference proteome</keyword>
<gene>
    <name evidence="7" type="ORF">PSON_ATCC_30995.1.T1490073</name>
</gene>
<protein>
    <recommendedName>
        <fullName evidence="9">Insulin-like growth factor binding protein, N-terminal</fullName>
    </recommendedName>
</protein>
<evidence type="ECO:0000256" key="6">
    <source>
        <dbReference type="SAM" id="SignalP"/>
    </source>
</evidence>
<evidence type="ECO:0000256" key="2">
    <source>
        <dbReference type="ARBA" id="ARBA00022737"/>
    </source>
</evidence>
<keyword evidence="5" id="KW-0472">Membrane</keyword>
<proteinExistence type="predicted"/>
<accession>A0A8S1RAN8</accession>
<comment type="caution">
    <text evidence="7">The sequence shown here is derived from an EMBL/GenBank/DDBJ whole genome shotgun (WGS) entry which is preliminary data.</text>
</comment>
<keyword evidence="3" id="KW-1015">Disulfide bond</keyword>
<feature type="compositionally biased region" description="Low complexity" evidence="4">
    <location>
        <begin position="997"/>
        <end position="1018"/>
    </location>
</feature>
<feature type="transmembrane region" description="Helical" evidence="5">
    <location>
        <begin position="895"/>
        <end position="915"/>
    </location>
</feature>
<dbReference type="InterPro" id="IPR011936">
    <property type="entry name" value="Myxo_disulph_rpt"/>
</dbReference>
<feature type="chain" id="PRO_5035889725" description="Insulin-like growth factor binding protein, N-terminal" evidence="6">
    <location>
        <begin position="22"/>
        <end position="1082"/>
    </location>
</feature>
<feature type="transmembrane region" description="Helical" evidence="5">
    <location>
        <begin position="930"/>
        <end position="962"/>
    </location>
</feature>
<feature type="transmembrane region" description="Helical" evidence="5">
    <location>
        <begin position="781"/>
        <end position="802"/>
    </location>
</feature>
<keyword evidence="1 6" id="KW-0732">Signal</keyword>